<name>Q0GK52_9CLOS</name>
<dbReference type="EMBL" id="DQ860839">
    <property type="protein sequence ID" value="ABI23184.1"/>
    <property type="molecule type" value="Genomic_RNA"/>
</dbReference>
<dbReference type="RefSeq" id="YP_762624.1">
    <property type="nucleotide sequence ID" value="NC_008366.1"/>
</dbReference>
<keyword evidence="3" id="KW-1185">Reference proteome</keyword>
<protein>
    <submittedName>
        <fullName evidence="2">p7</fullName>
    </submittedName>
</protein>
<evidence type="ECO:0000256" key="1">
    <source>
        <dbReference type="SAM" id="MobiDB-lite"/>
    </source>
</evidence>
<dbReference type="Proteomes" id="UP000201555">
    <property type="component" value="Segment"/>
</dbReference>
<organism evidence="2 3">
    <name type="scientific">Strawberry chlorotic fleck-associated virus</name>
    <dbReference type="NCBI Taxonomy" id="399314"/>
    <lineage>
        <taxon>Viruses</taxon>
        <taxon>Riboviria</taxon>
        <taxon>Orthornavirae</taxon>
        <taxon>Kitrinoviricota</taxon>
        <taxon>Alsuviricetes</taxon>
        <taxon>Martellivirales</taxon>
        <taxon>Closteroviridae</taxon>
        <taxon>Closterovirus</taxon>
        <taxon>Closterovirus fragariae</taxon>
    </lineage>
</organism>
<evidence type="ECO:0000313" key="3">
    <source>
        <dbReference type="Proteomes" id="UP000201555"/>
    </source>
</evidence>
<evidence type="ECO:0000313" key="2">
    <source>
        <dbReference type="EMBL" id="ABI23184.1"/>
    </source>
</evidence>
<reference evidence="2 3" key="1">
    <citation type="journal article" date="2007" name="Virus Res.">
        <title>Strawberry chlorotic fleck: identification and characterization of a novel Closterovirus associated with the disease.</title>
        <authorList>
            <person name="Tzanetakis I.E."/>
            <person name="Martin R.R."/>
        </authorList>
    </citation>
    <scope>NUCLEOTIDE SEQUENCE [LARGE SCALE GENOMIC DNA]</scope>
</reference>
<dbReference type="KEGG" id="vg:5179522"/>
<proteinExistence type="predicted"/>
<feature type="region of interest" description="Disordered" evidence="1">
    <location>
        <begin position="40"/>
        <end position="64"/>
    </location>
</feature>
<accession>Q0GK52</accession>
<dbReference type="GeneID" id="5179522"/>
<sequence>MNCYERSDLDLLLGCATCAIIVFLVFICMYAYSTRPTFNKPSVSRSRAGNSDFQPPVSSYATIS</sequence>